<dbReference type="Gene3D" id="1.20.1170.10">
    <property type="match status" value="1"/>
</dbReference>
<proteinExistence type="predicted"/>
<dbReference type="EMBL" id="MU853773">
    <property type="protein sequence ID" value="KAK3942526.1"/>
    <property type="molecule type" value="Genomic_DNA"/>
</dbReference>
<evidence type="ECO:0000256" key="2">
    <source>
        <dbReference type="SAM" id="Phobius"/>
    </source>
</evidence>
<evidence type="ECO:0000256" key="1">
    <source>
        <dbReference type="SAM" id="Coils"/>
    </source>
</evidence>
<feature type="transmembrane region" description="Helical" evidence="2">
    <location>
        <begin position="125"/>
        <end position="151"/>
    </location>
</feature>
<name>A0AAN6NB47_9PEZI</name>
<dbReference type="AlphaFoldDB" id="A0AAN6NB47"/>
<organism evidence="3 4">
    <name type="scientific">Diplogelasinospora grovesii</name>
    <dbReference type="NCBI Taxonomy" id="303347"/>
    <lineage>
        <taxon>Eukaryota</taxon>
        <taxon>Fungi</taxon>
        <taxon>Dikarya</taxon>
        <taxon>Ascomycota</taxon>
        <taxon>Pezizomycotina</taxon>
        <taxon>Sordariomycetes</taxon>
        <taxon>Sordariomycetidae</taxon>
        <taxon>Sordariales</taxon>
        <taxon>Diplogelasinosporaceae</taxon>
        <taxon>Diplogelasinospora</taxon>
    </lineage>
</organism>
<protein>
    <submittedName>
        <fullName evidence="3">Uncharacterized protein</fullName>
    </submittedName>
</protein>
<dbReference type="Proteomes" id="UP001303473">
    <property type="component" value="Unassembled WGS sequence"/>
</dbReference>
<evidence type="ECO:0000313" key="3">
    <source>
        <dbReference type="EMBL" id="KAK3942526.1"/>
    </source>
</evidence>
<keyword evidence="1" id="KW-0175">Coiled coil</keyword>
<comment type="caution">
    <text evidence="3">The sequence shown here is derived from an EMBL/GenBank/DDBJ whole genome shotgun (WGS) entry which is preliminary data.</text>
</comment>
<feature type="transmembrane region" description="Helical" evidence="2">
    <location>
        <begin position="92"/>
        <end position="119"/>
    </location>
</feature>
<keyword evidence="2" id="KW-1133">Transmembrane helix</keyword>
<feature type="coiled-coil region" evidence="1">
    <location>
        <begin position="151"/>
        <end position="178"/>
    </location>
</feature>
<sequence length="287" mass="30104">MSWMKKWQNASTLDQKNIATAEGTVAVQHAQVLGQLLSTGLAAANNMVANMTRQTKSINSSMAAQLVIIDAKLGELQGSLDEAQAKEKALEVALWVSVACAVAGLGLISKFFFGFIALATPLAPFAPFIIGAGGIIFVGSVVGIAVAGSLLGTLKAAISQLESAISDLQTQKTQLLAIQASFQNLQDDYGGLSGFWLNMLSAAGQITTLESLGVVMDNLNQYVATLGSQGITPPAPAVNALAFAVRPPAHVRDPATLEAHIEKFEDQPKRQRALKLEAVNHLVAKAT</sequence>
<gene>
    <name evidence="3" type="ORF">QBC46DRAFT_339474</name>
</gene>
<accession>A0AAN6NB47</accession>
<keyword evidence="2" id="KW-0472">Membrane</keyword>
<evidence type="ECO:0000313" key="4">
    <source>
        <dbReference type="Proteomes" id="UP001303473"/>
    </source>
</evidence>
<keyword evidence="2" id="KW-0812">Transmembrane</keyword>
<reference evidence="4" key="1">
    <citation type="journal article" date="2023" name="Mol. Phylogenet. Evol.">
        <title>Genome-scale phylogeny and comparative genomics of the fungal order Sordariales.</title>
        <authorList>
            <person name="Hensen N."/>
            <person name="Bonometti L."/>
            <person name="Westerberg I."/>
            <person name="Brannstrom I.O."/>
            <person name="Guillou S."/>
            <person name="Cros-Aarteil S."/>
            <person name="Calhoun S."/>
            <person name="Haridas S."/>
            <person name="Kuo A."/>
            <person name="Mondo S."/>
            <person name="Pangilinan J."/>
            <person name="Riley R."/>
            <person name="LaButti K."/>
            <person name="Andreopoulos B."/>
            <person name="Lipzen A."/>
            <person name="Chen C."/>
            <person name="Yan M."/>
            <person name="Daum C."/>
            <person name="Ng V."/>
            <person name="Clum A."/>
            <person name="Steindorff A."/>
            <person name="Ohm R.A."/>
            <person name="Martin F."/>
            <person name="Silar P."/>
            <person name="Natvig D.O."/>
            <person name="Lalanne C."/>
            <person name="Gautier V."/>
            <person name="Ament-Velasquez S.L."/>
            <person name="Kruys A."/>
            <person name="Hutchinson M.I."/>
            <person name="Powell A.J."/>
            <person name="Barry K."/>
            <person name="Miller A.N."/>
            <person name="Grigoriev I.V."/>
            <person name="Debuchy R."/>
            <person name="Gladieux P."/>
            <person name="Hiltunen Thoren M."/>
            <person name="Johannesson H."/>
        </authorList>
    </citation>
    <scope>NUCLEOTIDE SEQUENCE [LARGE SCALE GENOMIC DNA]</scope>
    <source>
        <strain evidence="4">CBS 340.73</strain>
    </source>
</reference>
<keyword evidence="4" id="KW-1185">Reference proteome</keyword>